<dbReference type="PANTHER" id="PTHR12697:SF5">
    <property type="entry name" value="DEOXYHYPUSINE HYDROXYLASE"/>
    <property type="match status" value="1"/>
</dbReference>
<proteinExistence type="predicted"/>
<dbReference type="Pfam" id="PF03130">
    <property type="entry name" value="HEAT_PBS"/>
    <property type="match status" value="2"/>
</dbReference>
<dbReference type="InterPro" id="IPR004155">
    <property type="entry name" value="PBS_lyase_HEAT"/>
</dbReference>
<dbReference type="GO" id="GO:0016829">
    <property type="term" value="F:lyase activity"/>
    <property type="evidence" value="ECO:0007669"/>
    <property type="project" value="UniProtKB-KW"/>
</dbReference>
<feature type="domain" description="NACHT" evidence="1">
    <location>
        <begin position="235"/>
        <end position="375"/>
    </location>
</feature>
<dbReference type="InterPro" id="IPR016024">
    <property type="entry name" value="ARM-type_fold"/>
</dbReference>
<dbReference type="GO" id="GO:0007165">
    <property type="term" value="P:signal transduction"/>
    <property type="evidence" value="ECO:0007669"/>
    <property type="project" value="InterPro"/>
</dbReference>
<keyword evidence="3" id="KW-1185">Reference proteome</keyword>
<dbReference type="EMBL" id="FOAP01000007">
    <property type="protein sequence ID" value="SEL61888.1"/>
    <property type="molecule type" value="Genomic_DNA"/>
</dbReference>
<dbReference type="Pfam" id="PF13646">
    <property type="entry name" value="HEAT_2"/>
    <property type="match status" value="2"/>
</dbReference>
<keyword evidence="2" id="KW-0456">Lyase</keyword>
<evidence type="ECO:0000259" key="1">
    <source>
        <dbReference type="PROSITE" id="PS50837"/>
    </source>
</evidence>
<dbReference type="Pfam" id="PF05729">
    <property type="entry name" value="NACHT"/>
    <property type="match status" value="1"/>
</dbReference>
<dbReference type="Proteomes" id="UP000182719">
    <property type="component" value="Unassembled WGS sequence"/>
</dbReference>
<dbReference type="SMART" id="SM00567">
    <property type="entry name" value="EZ_HEAT"/>
    <property type="match status" value="9"/>
</dbReference>
<organism evidence="2 3">
    <name type="scientific">Stigmatella aurantiaca</name>
    <dbReference type="NCBI Taxonomy" id="41"/>
    <lineage>
        <taxon>Bacteria</taxon>
        <taxon>Pseudomonadati</taxon>
        <taxon>Myxococcota</taxon>
        <taxon>Myxococcia</taxon>
        <taxon>Myxococcales</taxon>
        <taxon>Cystobacterineae</taxon>
        <taxon>Archangiaceae</taxon>
        <taxon>Stigmatella</taxon>
    </lineage>
</organism>
<dbReference type="SUPFAM" id="SSF52540">
    <property type="entry name" value="P-loop containing nucleoside triphosphate hydrolases"/>
    <property type="match status" value="1"/>
</dbReference>
<dbReference type="Pfam" id="PF13676">
    <property type="entry name" value="TIR_2"/>
    <property type="match status" value="1"/>
</dbReference>
<dbReference type="InterPro" id="IPR007111">
    <property type="entry name" value="NACHT_NTPase"/>
</dbReference>
<protein>
    <submittedName>
        <fullName evidence="2">PBS lyase HEAT-like repeat-containing protein</fullName>
    </submittedName>
</protein>
<dbReference type="InterPro" id="IPR011989">
    <property type="entry name" value="ARM-like"/>
</dbReference>
<dbReference type="InterPro" id="IPR027417">
    <property type="entry name" value="P-loop_NTPase"/>
</dbReference>
<accession>A0A1H7RPG2</accession>
<gene>
    <name evidence="2" type="ORF">SAMN05444354_107121</name>
</gene>
<sequence>MKRQVFIAHAEGEQAEAEKLAKRLQKAGYEVAHYGTVLVGESIVEAAQKVLEVGGPVVICATVRAVGTRWAHRIANAARTSTHGHVFVVQMEEEAFVESISLGEKVATWWKDPAAAARQLLESLQRYYPLTEDSAAAALLHDAERRYRQLALEACDIINLSNLPEGERYIATRKLELRRLYVPLRVKVAVPSEDELSQARMEALERQREAWMSGGAPTDLAQERFPVGERLARSGRLVVLGDPGAGKSTLLRWLATAYILRLKEDVEWKDLPDIATLPAREWLPILIRCRDLDPRTIGGPLDDVLRHTLRKSEMSEEESESLRAVLRHKLAEGQALLLIDGLDEISETGARIRFCEQVEQIHRAFPAAPIVVTSRIVGYRELGGQRIGRGFEHVTVDDLSPEDKDDFVHRWCAVTEPPERRATTVQEFIRDIHSTDRIEHLTGNPMLLTTMALVKRKVGKLPRRRADLYWEAVQVLLNWRSAETEDPLALWEALPQLEFLAYAMCERGVQRLRRDEVMRLLDQIRDEYPNLHAVRNHTPDQFLKLIERRTGILVESGHEKHLGMTVPIYEFRHLTFQEYLAARALVERCFPHAPMLPLAKYLAPLASKFEFTESPEPTIRWTTNWPEVLRLCVAICLNDDVDKALLAILEPLPGENPELTTSMRALQAAACLEDEPNASDEVARKILLRLTSQIESHNENEIGTWGWQRMFSPLWETRWAGELMRSFAHEFQRRDPIARSFIWEIWHGYYVTWSTPGEEPSRVNFTPYLSSLSASDDLEVITAARRLSNTRWHSAGSLQSIDGDVLVALVERGGAVSDAAARTLSSLWFMDAPNPIWRPTPAQVERLLSVLDTEAVDVGAAIHLMNFLGRYGVRAAVAPIISRLKHDEPMVRREAATALGELRDARALEPLLQSTRDTEAMVRQEAATALGKVAEPAAVGALHAMLQEPIHTVRAAAAGALCAFQGPEARAALRDAAKDPIEDVRREVLWRLSARKSPDDAELLVLFLDDPYMRVRCEAARSLGSMRERMAVEPLLDLLRQRRAPLNDDDFIPMSNRGHGFFAGPFMDERLPLVEAALALGEIGDQRAIAPLRAIHDEVDAGVRPAIIHSLGMLGGGCTIEWLLPMLQAPESPIQLAAAEALARLGDERGRELLLQKLASDSAQERTSALELLAGLYQKHEVDLRLLLIFEYRETVFMDPAEVVDEARLQQLLEQMEIAPDEARRGFEALTQRIPLKLKWQLQA</sequence>
<reference evidence="3" key="1">
    <citation type="submission" date="2016-10" db="EMBL/GenBank/DDBJ databases">
        <authorList>
            <person name="Varghese N."/>
            <person name="Submissions S."/>
        </authorList>
    </citation>
    <scope>NUCLEOTIDE SEQUENCE [LARGE SCALE GENOMIC DNA]</scope>
    <source>
        <strain evidence="3">DSM 17044</strain>
    </source>
</reference>
<name>A0A1H7RPG2_STIAU</name>
<dbReference type="OrthoDB" id="5526615at2"/>
<dbReference type="SUPFAM" id="SSF48371">
    <property type="entry name" value="ARM repeat"/>
    <property type="match status" value="1"/>
</dbReference>
<dbReference type="RefSeq" id="WP_075007171.1">
    <property type="nucleotide sequence ID" value="NZ_FOAP01000007.1"/>
</dbReference>
<evidence type="ECO:0000313" key="2">
    <source>
        <dbReference type="EMBL" id="SEL61888.1"/>
    </source>
</evidence>
<evidence type="ECO:0000313" key="3">
    <source>
        <dbReference type="Proteomes" id="UP000182719"/>
    </source>
</evidence>
<dbReference type="AlphaFoldDB" id="A0A1H7RPG2"/>
<dbReference type="Gene3D" id="3.40.50.300">
    <property type="entry name" value="P-loop containing nucleotide triphosphate hydrolases"/>
    <property type="match status" value="1"/>
</dbReference>
<dbReference type="PROSITE" id="PS50837">
    <property type="entry name" value="NACHT"/>
    <property type="match status" value="1"/>
</dbReference>
<dbReference type="Gene3D" id="1.25.10.10">
    <property type="entry name" value="Leucine-rich Repeat Variant"/>
    <property type="match status" value="3"/>
</dbReference>
<dbReference type="PANTHER" id="PTHR12697">
    <property type="entry name" value="PBS LYASE HEAT-LIKE PROTEIN"/>
    <property type="match status" value="1"/>
</dbReference>
<dbReference type="InterPro" id="IPR000157">
    <property type="entry name" value="TIR_dom"/>
</dbReference>
<dbReference type="GO" id="GO:0016491">
    <property type="term" value="F:oxidoreductase activity"/>
    <property type="evidence" value="ECO:0007669"/>
    <property type="project" value="TreeGrafter"/>
</dbReference>